<name>A0AAU8FGQ0_9BACT</name>
<dbReference type="Gene3D" id="1.10.10.10">
    <property type="entry name" value="Winged helix-like DNA-binding domain superfamily/Winged helix DNA-binding domain"/>
    <property type="match status" value="1"/>
</dbReference>
<sequence>MNILIIEDHFLVRMSMRILLQDLYSEAYVDEVEGFDHAMERIQSLPYDLILLDIDIPGGLGTAMVGRIRKQQSDVPILVCSAADEQLNALDFISAGANGFLPKSAEKAETIRAISTVVKRNRYISQAVQDRLLSSVVYNKQSRKRPTGAKSLSGREREISELLIAGKWVKEIAAYLDIQSNTVSTYKARIFEKLGVSNVVDLARKIREPERS</sequence>
<dbReference type="PANTHER" id="PTHR43214">
    <property type="entry name" value="TWO-COMPONENT RESPONSE REGULATOR"/>
    <property type="match status" value="1"/>
</dbReference>
<evidence type="ECO:0000259" key="5">
    <source>
        <dbReference type="PROSITE" id="PS50110"/>
    </source>
</evidence>
<dbReference type="GO" id="GO:0006355">
    <property type="term" value="P:regulation of DNA-templated transcription"/>
    <property type="evidence" value="ECO:0007669"/>
    <property type="project" value="InterPro"/>
</dbReference>
<dbReference type="Gene3D" id="3.40.50.2300">
    <property type="match status" value="1"/>
</dbReference>
<feature type="domain" description="HTH luxR-type" evidence="4">
    <location>
        <begin position="145"/>
        <end position="210"/>
    </location>
</feature>
<dbReference type="InterPro" id="IPR016032">
    <property type="entry name" value="Sig_transdc_resp-reg_C-effctor"/>
</dbReference>
<keyword evidence="1 3" id="KW-0597">Phosphoprotein</keyword>
<dbReference type="SUPFAM" id="SSF46894">
    <property type="entry name" value="C-terminal effector domain of the bipartite response regulators"/>
    <property type="match status" value="1"/>
</dbReference>
<dbReference type="InterPro" id="IPR001789">
    <property type="entry name" value="Sig_transdc_resp-reg_receiver"/>
</dbReference>
<dbReference type="GO" id="GO:0003677">
    <property type="term" value="F:DNA binding"/>
    <property type="evidence" value="ECO:0007669"/>
    <property type="project" value="UniProtKB-KW"/>
</dbReference>
<dbReference type="InterPro" id="IPR011006">
    <property type="entry name" value="CheY-like_superfamily"/>
</dbReference>
<dbReference type="PROSITE" id="PS00622">
    <property type="entry name" value="HTH_LUXR_1"/>
    <property type="match status" value="1"/>
</dbReference>
<gene>
    <name evidence="6" type="ORF">ABV298_25915</name>
</gene>
<feature type="modified residue" description="4-aspartylphosphate" evidence="3">
    <location>
        <position position="53"/>
    </location>
</feature>
<evidence type="ECO:0000313" key="6">
    <source>
        <dbReference type="EMBL" id="XCH23711.1"/>
    </source>
</evidence>
<evidence type="ECO:0000256" key="1">
    <source>
        <dbReference type="ARBA" id="ARBA00022553"/>
    </source>
</evidence>
<keyword evidence="2" id="KW-0238">DNA-binding</keyword>
<dbReference type="SMART" id="SM00448">
    <property type="entry name" value="REC"/>
    <property type="match status" value="1"/>
</dbReference>
<dbReference type="PROSITE" id="PS50043">
    <property type="entry name" value="HTH_LUXR_2"/>
    <property type="match status" value="1"/>
</dbReference>
<dbReference type="SMART" id="SM00421">
    <property type="entry name" value="HTH_LUXR"/>
    <property type="match status" value="1"/>
</dbReference>
<evidence type="ECO:0000256" key="3">
    <source>
        <dbReference type="PROSITE-ProRule" id="PRU00169"/>
    </source>
</evidence>
<evidence type="ECO:0000256" key="2">
    <source>
        <dbReference type="ARBA" id="ARBA00023125"/>
    </source>
</evidence>
<dbReference type="GO" id="GO:0000160">
    <property type="term" value="P:phosphorelay signal transduction system"/>
    <property type="evidence" value="ECO:0007669"/>
    <property type="project" value="InterPro"/>
</dbReference>
<dbReference type="EMBL" id="CP159289">
    <property type="protein sequence ID" value="XCH23711.1"/>
    <property type="molecule type" value="Genomic_DNA"/>
</dbReference>
<proteinExistence type="predicted"/>
<dbReference type="RefSeq" id="WP_353719035.1">
    <property type="nucleotide sequence ID" value="NZ_CP159289.1"/>
</dbReference>
<dbReference type="InterPro" id="IPR036388">
    <property type="entry name" value="WH-like_DNA-bd_sf"/>
</dbReference>
<dbReference type="CDD" id="cd17535">
    <property type="entry name" value="REC_NarL-like"/>
    <property type="match status" value="1"/>
</dbReference>
<dbReference type="PANTHER" id="PTHR43214:SF44">
    <property type="entry name" value="TWO-COMPONENT RESPONSE REGULATOR"/>
    <property type="match status" value="1"/>
</dbReference>
<organism evidence="6">
    <name type="scientific">Dyadobacter sp. 676</name>
    <dbReference type="NCBI Taxonomy" id="3088362"/>
    <lineage>
        <taxon>Bacteria</taxon>
        <taxon>Pseudomonadati</taxon>
        <taxon>Bacteroidota</taxon>
        <taxon>Cytophagia</taxon>
        <taxon>Cytophagales</taxon>
        <taxon>Spirosomataceae</taxon>
        <taxon>Dyadobacter</taxon>
    </lineage>
</organism>
<dbReference type="InterPro" id="IPR000792">
    <property type="entry name" value="Tscrpt_reg_LuxR_C"/>
</dbReference>
<dbReference type="PRINTS" id="PR00038">
    <property type="entry name" value="HTHLUXR"/>
</dbReference>
<feature type="domain" description="Response regulatory" evidence="5">
    <location>
        <begin position="2"/>
        <end position="118"/>
    </location>
</feature>
<dbReference type="AlphaFoldDB" id="A0AAU8FGQ0"/>
<dbReference type="CDD" id="cd06170">
    <property type="entry name" value="LuxR_C_like"/>
    <property type="match status" value="1"/>
</dbReference>
<evidence type="ECO:0000259" key="4">
    <source>
        <dbReference type="PROSITE" id="PS50043"/>
    </source>
</evidence>
<dbReference type="Pfam" id="PF00196">
    <property type="entry name" value="GerE"/>
    <property type="match status" value="1"/>
</dbReference>
<dbReference type="PROSITE" id="PS50110">
    <property type="entry name" value="RESPONSE_REGULATORY"/>
    <property type="match status" value="1"/>
</dbReference>
<dbReference type="InterPro" id="IPR039420">
    <property type="entry name" value="WalR-like"/>
</dbReference>
<dbReference type="Pfam" id="PF00072">
    <property type="entry name" value="Response_reg"/>
    <property type="match status" value="1"/>
</dbReference>
<reference evidence="6" key="1">
    <citation type="submission" date="2024-06" db="EMBL/GenBank/DDBJ databases">
        <title>Sequencing and assembly of the genome of Dyadobacter sp. strain 676, a symbiont of Cyamopsis tetragonoloba.</title>
        <authorList>
            <person name="Guro P."/>
            <person name="Sazanova A."/>
            <person name="Kuznetsova I."/>
            <person name="Belimov A."/>
            <person name="Safronova V."/>
        </authorList>
    </citation>
    <scope>NUCLEOTIDE SEQUENCE</scope>
    <source>
        <strain evidence="6">676</strain>
    </source>
</reference>
<accession>A0AAU8FGQ0</accession>
<protein>
    <submittedName>
        <fullName evidence="6">Response regulator transcription factor</fullName>
    </submittedName>
</protein>
<dbReference type="SUPFAM" id="SSF52172">
    <property type="entry name" value="CheY-like"/>
    <property type="match status" value="1"/>
</dbReference>
<dbReference type="InterPro" id="IPR058245">
    <property type="entry name" value="NreC/VraR/RcsB-like_REC"/>
</dbReference>